<proteinExistence type="predicted"/>
<dbReference type="SUPFAM" id="SSF48498">
    <property type="entry name" value="Tetracyclin repressor-like, C-terminal domain"/>
    <property type="match status" value="1"/>
</dbReference>
<dbReference type="Pfam" id="PF17938">
    <property type="entry name" value="TetR_C_29"/>
    <property type="match status" value="1"/>
</dbReference>
<dbReference type="PROSITE" id="PS01081">
    <property type="entry name" value="HTH_TETR_1"/>
    <property type="match status" value="1"/>
</dbReference>
<dbReference type="RefSeq" id="WP_200585914.1">
    <property type="nucleotide sequence ID" value="NZ_JAEHFY010000011.1"/>
</dbReference>
<organism evidence="4 5">
    <name type="scientific">Pedobacter segetis</name>
    <dbReference type="NCBI Taxonomy" id="2793069"/>
    <lineage>
        <taxon>Bacteria</taxon>
        <taxon>Pseudomonadati</taxon>
        <taxon>Bacteroidota</taxon>
        <taxon>Sphingobacteriia</taxon>
        <taxon>Sphingobacteriales</taxon>
        <taxon>Sphingobacteriaceae</taxon>
        <taxon>Pedobacter</taxon>
    </lineage>
</organism>
<feature type="DNA-binding region" description="H-T-H motif" evidence="2">
    <location>
        <begin position="29"/>
        <end position="48"/>
    </location>
</feature>
<dbReference type="PROSITE" id="PS50977">
    <property type="entry name" value="HTH_TETR_2"/>
    <property type="match status" value="1"/>
</dbReference>
<reference evidence="4 5" key="1">
    <citation type="submission" date="2020-12" db="EMBL/GenBank/DDBJ databases">
        <title>Bacterial novel species Pedobacter sp. SD-b isolated from soil.</title>
        <authorList>
            <person name="Jung H.-Y."/>
        </authorList>
    </citation>
    <scope>NUCLEOTIDE SEQUENCE [LARGE SCALE GENOMIC DNA]</scope>
    <source>
        <strain evidence="4 5">SD-b</strain>
    </source>
</reference>
<evidence type="ECO:0000256" key="1">
    <source>
        <dbReference type="ARBA" id="ARBA00023125"/>
    </source>
</evidence>
<dbReference type="InterPro" id="IPR009057">
    <property type="entry name" value="Homeodomain-like_sf"/>
</dbReference>
<keyword evidence="5" id="KW-1185">Reference proteome</keyword>
<keyword evidence="1 2" id="KW-0238">DNA-binding</keyword>
<evidence type="ECO:0000313" key="4">
    <source>
        <dbReference type="EMBL" id="MBK0383105.1"/>
    </source>
</evidence>
<feature type="domain" description="HTH tetR-type" evidence="3">
    <location>
        <begin position="6"/>
        <end position="66"/>
    </location>
</feature>
<dbReference type="PANTHER" id="PTHR30328">
    <property type="entry name" value="TRANSCRIPTIONAL REPRESSOR"/>
    <property type="match status" value="1"/>
</dbReference>
<dbReference type="InterPro" id="IPR041474">
    <property type="entry name" value="NicS_C"/>
</dbReference>
<dbReference type="Proteomes" id="UP000660024">
    <property type="component" value="Unassembled WGS sequence"/>
</dbReference>
<dbReference type="InterPro" id="IPR050109">
    <property type="entry name" value="HTH-type_TetR-like_transc_reg"/>
</dbReference>
<evidence type="ECO:0000256" key="2">
    <source>
        <dbReference type="PROSITE-ProRule" id="PRU00335"/>
    </source>
</evidence>
<dbReference type="InterPro" id="IPR001647">
    <property type="entry name" value="HTH_TetR"/>
</dbReference>
<evidence type="ECO:0000259" key="3">
    <source>
        <dbReference type="PROSITE" id="PS50977"/>
    </source>
</evidence>
<evidence type="ECO:0000313" key="5">
    <source>
        <dbReference type="Proteomes" id="UP000660024"/>
    </source>
</evidence>
<dbReference type="EMBL" id="JAEHFY010000011">
    <property type="protein sequence ID" value="MBK0383105.1"/>
    <property type="molecule type" value="Genomic_DNA"/>
</dbReference>
<dbReference type="SUPFAM" id="SSF46689">
    <property type="entry name" value="Homeodomain-like"/>
    <property type="match status" value="1"/>
</dbReference>
<protein>
    <submittedName>
        <fullName evidence="4">TetR/AcrR family transcriptional regulator</fullName>
    </submittedName>
</protein>
<comment type="caution">
    <text evidence="4">The sequence shown here is derived from an EMBL/GenBank/DDBJ whole genome shotgun (WGS) entry which is preliminary data.</text>
</comment>
<dbReference type="Gene3D" id="1.10.357.10">
    <property type="entry name" value="Tetracycline Repressor, domain 2"/>
    <property type="match status" value="1"/>
</dbReference>
<dbReference type="PANTHER" id="PTHR30328:SF54">
    <property type="entry name" value="HTH-TYPE TRANSCRIPTIONAL REPRESSOR SCO4008"/>
    <property type="match status" value="1"/>
</dbReference>
<sequence length="213" mass="24218">MTEERQDKKDHILEIAEKLFADLGYDGASTRHISQAAGVNMAMLNYYFGGKEGLYLSIFQKHVTQQKIKLENLNNEEISSIEKLEKCIDDYADKMMSNCAFQKIIYREMSLSQRSELNKKIISLISLNALEVKRIISEGIKNGSFNQDADADMLVASLFGTKSYIINAAEMSSLLMGYDVTNPSVIETVVKPRLKNHIKKMFRAYLINNNENN</sequence>
<name>A0ABS1BJP7_9SPHI</name>
<dbReference type="PRINTS" id="PR00455">
    <property type="entry name" value="HTHTETR"/>
</dbReference>
<dbReference type="InterPro" id="IPR036271">
    <property type="entry name" value="Tet_transcr_reg_TetR-rel_C_sf"/>
</dbReference>
<dbReference type="Pfam" id="PF00440">
    <property type="entry name" value="TetR_N"/>
    <property type="match status" value="1"/>
</dbReference>
<accession>A0ABS1BJP7</accession>
<gene>
    <name evidence="4" type="ORF">I5M32_09050</name>
</gene>
<dbReference type="InterPro" id="IPR023772">
    <property type="entry name" value="DNA-bd_HTH_TetR-type_CS"/>
</dbReference>